<dbReference type="CDD" id="cd02142">
    <property type="entry name" value="McbC_SagB-like_oxidoreductase"/>
    <property type="match status" value="1"/>
</dbReference>
<dbReference type="AlphaFoldDB" id="A0A1T4MHR2"/>
<dbReference type="Proteomes" id="UP000196365">
    <property type="component" value="Unassembled WGS sequence"/>
</dbReference>
<feature type="domain" description="Nitroreductase" evidence="1">
    <location>
        <begin position="64"/>
        <end position="247"/>
    </location>
</feature>
<dbReference type="Pfam" id="PF00881">
    <property type="entry name" value="Nitroreductase"/>
    <property type="match status" value="1"/>
</dbReference>
<dbReference type="NCBIfam" id="TIGR03605">
    <property type="entry name" value="antibiot_sagB"/>
    <property type="match status" value="1"/>
</dbReference>
<dbReference type="SUPFAM" id="SSF55469">
    <property type="entry name" value="FMN-dependent nitroreductase-like"/>
    <property type="match status" value="1"/>
</dbReference>
<dbReference type="EMBL" id="FUWV01000007">
    <property type="protein sequence ID" value="SJZ66401.1"/>
    <property type="molecule type" value="Genomic_DNA"/>
</dbReference>
<dbReference type="PANTHER" id="PTHR43745">
    <property type="entry name" value="NITROREDUCTASE MJ1384-RELATED"/>
    <property type="match status" value="1"/>
</dbReference>
<evidence type="ECO:0000259" key="1">
    <source>
        <dbReference type="Pfam" id="PF00881"/>
    </source>
</evidence>
<gene>
    <name evidence="2" type="ORF">SAMN02745973_01335</name>
</gene>
<dbReference type="GO" id="GO:0016491">
    <property type="term" value="F:oxidoreductase activity"/>
    <property type="evidence" value="ECO:0007669"/>
    <property type="project" value="InterPro"/>
</dbReference>
<dbReference type="InterPro" id="IPR000415">
    <property type="entry name" value="Nitroreductase-like"/>
</dbReference>
<dbReference type="InterPro" id="IPR029479">
    <property type="entry name" value="Nitroreductase"/>
</dbReference>
<organism evidence="2 3">
    <name type="scientific">Garciella nitratireducens DSM 15102</name>
    <dbReference type="NCBI Taxonomy" id="1121911"/>
    <lineage>
        <taxon>Bacteria</taxon>
        <taxon>Bacillati</taxon>
        <taxon>Bacillota</taxon>
        <taxon>Clostridia</taxon>
        <taxon>Eubacteriales</taxon>
        <taxon>Eubacteriaceae</taxon>
        <taxon>Garciella</taxon>
    </lineage>
</organism>
<dbReference type="Gene3D" id="3.40.109.10">
    <property type="entry name" value="NADH Oxidase"/>
    <property type="match status" value="1"/>
</dbReference>
<accession>A0A1T4MHR2</accession>
<protein>
    <submittedName>
        <fullName evidence="2">SagB-type dehydrogenase domain-containing protein</fullName>
    </submittedName>
</protein>
<evidence type="ECO:0000313" key="2">
    <source>
        <dbReference type="EMBL" id="SJZ66401.1"/>
    </source>
</evidence>
<evidence type="ECO:0000313" key="3">
    <source>
        <dbReference type="Proteomes" id="UP000196365"/>
    </source>
</evidence>
<dbReference type="InterPro" id="IPR052544">
    <property type="entry name" value="Bacteriocin_Proc_Enz"/>
</dbReference>
<name>A0A1T4MHR2_9FIRM</name>
<keyword evidence="3" id="KW-1185">Reference proteome</keyword>
<dbReference type="OrthoDB" id="9801593at2"/>
<dbReference type="PANTHER" id="PTHR43745:SF2">
    <property type="entry name" value="NITROREDUCTASE MJ1384-RELATED"/>
    <property type="match status" value="1"/>
</dbReference>
<dbReference type="InterPro" id="IPR020051">
    <property type="entry name" value="SagB-type_dehydrogenase"/>
</dbReference>
<reference evidence="2 3" key="1">
    <citation type="submission" date="2017-02" db="EMBL/GenBank/DDBJ databases">
        <authorList>
            <person name="Peterson S.W."/>
        </authorList>
    </citation>
    <scope>NUCLEOTIDE SEQUENCE [LARGE SCALE GENOMIC DNA]</scope>
    <source>
        <strain evidence="2 3">DSM 15102</strain>
    </source>
</reference>
<dbReference type="RefSeq" id="WP_087678765.1">
    <property type="nucleotide sequence ID" value="NZ_FUWV01000007.1"/>
</dbReference>
<proteinExistence type="predicted"/>
<sequence>MKIENIKKEVIQSNFPKSKTLQSDESQGVRQPFLQKSYDEKAKIIELPEVGEEIVQKLDVYQCLKERRSVRKYAKEDITLKQLSFLLWATQGVEKMVGKNKKTTYRTVPSGGGRHPFETYLVINQVQELDKGLYRYLPLEHKLLQIQVGDFSNQVAQNSMGQKYIENAAVVFIWSVVPYRTEWRYTINTPKLVLLDAGHVCQNLYIACEAIGCGTCAVACYDQEKMDQLIGVDGQEEFTIYLAPVGKRI</sequence>